<dbReference type="HOGENOM" id="CLU_1874466_0_0_0"/>
<dbReference type="AlphaFoldDB" id="D1B6I9"/>
<evidence type="ECO:0000313" key="1">
    <source>
        <dbReference type="EMBL" id="ACZ19630.1"/>
    </source>
</evidence>
<accession>D1B6I9</accession>
<evidence type="ECO:0000313" key="2">
    <source>
        <dbReference type="Proteomes" id="UP000002030"/>
    </source>
</evidence>
<name>D1B6I9_THEAS</name>
<dbReference type="OrthoDB" id="5315at2"/>
<dbReference type="KEGG" id="tai:Taci_1399"/>
<sequence>MSSVDRLKIESPHHLSLPNWGKVLAALAGVLLMGDAMRGFLFGSGSNLSAKFIVGAACLYATGISRKLYLSEEGIVRETRTWLGARTEVFPWEEVKFVTLATRGNTTLAFFERDQSGWKVPLNASDEPKVQELIARRAPGVQVDRVRG</sequence>
<gene>
    <name evidence="1" type="ordered locus">Taci_1399</name>
</gene>
<dbReference type="EnsemblBacteria" id="ACZ19630">
    <property type="protein sequence ID" value="ACZ19630"/>
    <property type="gene ID" value="Taci_1399"/>
</dbReference>
<keyword evidence="2" id="KW-1185">Reference proteome</keyword>
<dbReference type="Proteomes" id="UP000002030">
    <property type="component" value="Chromosome"/>
</dbReference>
<proteinExistence type="predicted"/>
<organism evidence="1 2">
    <name type="scientific">Thermanaerovibrio acidaminovorans (strain ATCC 49978 / DSM 6589 / Su883)</name>
    <name type="common">Selenomonas acidaminovorans</name>
    <dbReference type="NCBI Taxonomy" id="525903"/>
    <lineage>
        <taxon>Bacteria</taxon>
        <taxon>Thermotogati</taxon>
        <taxon>Synergistota</taxon>
        <taxon>Synergistia</taxon>
        <taxon>Synergistales</taxon>
        <taxon>Synergistaceae</taxon>
        <taxon>Thermanaerovibrio</taxon>
    </lineage>
</organism>
<dbReference type="RefSeq" id="WP_012870141.1">
    <property type="nucleotide sequence ID" value="NC_013522.1"/>
</dbReference>
<dbReference type="eggNOG" id="ENOG5032ZUQ">
    <property type="taxonomic scope" value="Bacteria"/>
</dbReference>
<reference evidence="1 2" key="1">
    <citation type="journal article" date="2009" name="Stand. Genomic Sci.">
        <title>Complete genome sequence of Thermanaerovibrio acidaminovorans type strain (Su883).</title>
        <authorList>
            <person name="Chovatia M."/>
            <person name="Sikorski J."/>
            <person name="Schroder M."/>
            <person name="Lapidus A."/>
            <person name="Nolan M."/>
            <person name="Tice H."/>
            <person name="Glavina Del Rio T."/>
            <person name="Copeland A."/>
            <person name="Cheng J.F."/>
            <person name="Lucas S."/>
            <person name="Chen F."/>
            <person name="Bruce D."/>
            <person name="Goodwin L."/>
            <person name="Pitluck S."/>
            <person name="Ivanova N."/>
            <person name="Mavromatis K."/>
            <person name="Ovchinnikova G."/>
            <person name="Pati A."/>
            <person name="Chen A."/>
            <person name="Palaniappan K."/>
            <person name="Land M."/>
            <person name="Hauser L."/>
            <person name="Chang Y.J."/>
            <person name="Jeffries C.D."/>
            <person name="Chain P."/>
            <person name="Saunders E."/>
            <person name="Detter J.C."/>
            <person name="Brettin T."/>
            <person name="Rohde M."/>
            <person name="Goker M."/>
            <person name="Spring S."/>
            <person name="Bristow J."/>
            <person name="Markowitz V."/>
            <person name="Hugenholtz P."/>
            <person name="Kyrpides N.C."/>
            <person name="Klenk H.P."/>
            <person name="Eisen J.A."/>
        </authorList>
    </citation>
    <scope>NUCLEOTIDE SEQUENCE [LARGE SCALE GENOMIC DNA]</scope>
    <source>
        <strain evidence="2">ATCC 49978 / DSM 6589 / Su883</strain>
    </source>
</reference>
<evidence type="ECO:0008006" key="3">
    <source>
        <dbReference type="Google" id="ProtNLM"/>
    </source>
</evidence>
<dbReference type="EMBL" id="CP001818">
    <property type="protein sequence ID" value="ACZ19630.1"/>
    <property type="molecule type" value="Genomic_DNA"/>
</dbReference>
<protein>
    <recommendedName>
        <fullName evidence="3">DUF304 domain-containing protein</fullName>
    </recommendedName>
</protein>
<dbReference type="STRING" id="525903.Taci_1399"/>